<name>A0A811UUZ0_CERCA</name>
<protein>
    <submittedName>
        <fullName evidence="1">(Mediterranean fruit fly) hypothetical protein</fullName>
    </submittedName>
</protein>
<evidence type="ECO:0000313" key="2">
    <source>
        <dbReference type="Proteomes" id="UP000606786"/>
    </source>
</evidence>
<evidence type="ECO:0000313" key="1">
    <source>
        <dbReference type="EMBL" id="CAD7000863.1"/>
    </source>
</evidence>
<reference evidence="1" key="1">
    <citation type="submission" date="2020-11" db="EMBL/GenBank/DDBJ databases">
        <authorList>
            <person name="Whitehead M."/>
        </authorList>
    </citation>
    <scope>NUCLEOTIDE SEQUENCE</scope>
    <source>
        <strain evidence="1">EGII</strain>
    </source>
</reference>
<feature type="non-terminal residue" evidence="1">
    <location>
        <position position="56"/>
    </location>
</feature>
<dbReference type="EMBL" id="CAJHJT010000023">
    <property type="protein sequence ID" value="CAD7000863.1"/>
    <property type="molecule type" value="Genomic_DNA"/>
</dbReference>
<keyword evidence="2" id="KW-1185">Reference proteome</keyword>
<dbReference type="Proteomes" id="UP000606786">
    <property type="component" value="Unassembled WGS sequence"/>
</dbReference>
<accession>A0A811UUZ0</accession>
<sequence length="56" mass="6283">MKTGKGENMQSAKLVGGVFVVKMTLKKTAQKVNAIVETKQPVKWHERFGHVNMNDI</sequence>
<comment type="caution">
    <text evidence="1">The sequence shown here is derived from an EMBL/GenBank/DDBJ whole genome shotgun (WGS) entry which is preliminary data.</text>
</comment>
<gene>
    <name evidence="1" type="ORF">CCAP1982_LOCUS9337</name>
</gene>
<organism evidence="1 2">
    <name type="scientific">Ceratitis capitata</name>
    <name type="common">Mediterranean fruit fly</name>
    <name type="synonym">Tephritis capitata</name>
    <dbReference type="NCBI Taxonomy" id="7213"/>
    <lineage>
        <taxon>Eukaryota</taxon>
        <taxon>Metazoa</taxon>
        <taxon>Ecdysozoa</taxon>
        <taxon>Arthropoda</taxon>
        <taxon>Hexapoda</taxon>
        <taxon>Insecta</taxon>
        <taxon>Pterygota</taxon>
        <taxon>Neoptera</taxon>
        <taxon>Endopterygota</taxon>
        <taxon>Diptera</taxon>
        <taxon>Brachycera</taxon>
        <taxon>Muscomorpha</taxon>
        <taxon>Tephritoidea</taxon>
        <taxon>Tephritidae</taxon>
        <taxon>Ceratitis</taxon>
        <taxon>Ceratitis</taxon>
    </lineage>
</organism>
<dbReference type="AlphaFoldDB" id="A0A811UUZ0"/>
<proteinExistence type="predicted"/>